<dbReference type="AlphaFoldDB" id="A0AA37X124"/>
<evidence type="ECO:0000256" key="1">
    <source>
        <dbReference type="SAM" id="MobiDB-lite"/>
    </source>
</evidence>
<dbReference type="Proteomes" id="UP001157137">
    <property type="component" value="Unassembled WGS sequence"/>
</dbReference>
<feature type="region of interest" description="Disordered" evidence="1">
    <location>
        <begin position="1"/>
        <end position="34"/>
    </location>
</feature>
<accession>A0AA37X124</accession>
<name>A0AA37X124_9BACL</name>
<proteinExistence type="predicted"/>
<reference evidence="2" key="1">
    <citation type="submission" date="2023-02" db="EMBL/GenBank/DDBJ databases">
        <title>Proposal of a novel subspecies: Alicyclobacillus hesperidum subspecies aegle.</title>
        <authorList>
            <person name="Goto K."/>
            <person name="Fujii T."/>
            <person name="Yasui K."/>
            <person name="Mochida K."/>
            <person name="Kato-Tanaka Y."/>
            <person name="Morohoshi S."/>
            <person name="An S.Y."/>
            <person name="Kasai H."/>
            <person name="Yokota A."/>
        </authorList>
    </citation>
    <scope>NUCLEOTIDE SEQUENCE</scope>
    <source>
        <strain evidence="2">DSM 12766</strain>
    </source>
</reference>
<dbReference type="EMBL" id="BSRA01000001">
    <property type="protein sequence ID" value="GLV12366.1"/>
    <property type="molecule type" value="Genomic_DNA"/>
</dbReference>
<organism evidence="2 3">
    <name type="scientific">Alicyclobacillus hesperidum</name>
    <dbReference type="NCBI Taxonomy" id="89784"/>
    <lineage>
        <taxon>Bacteria</taxon>
        <taxon>Bacillati</taxon>
        <taxon>Bacillota</taxon>
        <taxon>Bacilli</taxon>
        <taxon>Bacillales</taxon>
        <taxon>Alicyclobacillaceae</taxon>
        <taxon>Alicyclobacillus</taxon>
    </lineage>
</organism>
<sequence length="151" mass="16604">MTAVSGWNGDWHNRLSTDRTGSSPSKGMSYTRQSTVSSTSFRDVLFQATAESSWKVSQHAQQRLSERGITISKHDFVLMEKAARQAEARGAKNAYLVAGGAGLVVNLPSRTVVTALDHREQPIVTQIDSVVFLDKLDRECGDLLTGERPIR</sequence>
<protein>
    <recommendedName>
        <fullName evidence="4">Flagellar operon protein</fullName>
    </recommendedName>
</protein>
<evidence type="ECO:0000313" key="2">
    <source>
        <dbReference type="EMBL" id="GLV12366.1"/>
    </source>
</evidence>
<comment type="caution">
    <text evidence="2">The sequence shown here is derived from an EMBL/GenBank/DDBJ whole genome shotgun (WGS) entry which is preliminary data.</text>
</comment>
<evidence type="ECO:0000313" key="3">
    <source>
        <dbReference type="Proteomes" id="UP001157137"/>
    </source>
</evidence>
<feature type="compositionally biased region" description="Polar residues" evidence="1">
    <location>
        <begin position="18"/>
        <end position="34"/>
    </location>
</feature>
<dbReference type="RefSeq" id="WP_284224800.1">
    <property type="nucleotide sequence ID" value="NZ_BSRA01000001.1"/>
</dbReference>
<gene>
    <name evidence="2" type="ORF">Heshes_00500</name>
</gene>
<evidence type="ECO:0008006" key="4">
    <source>
        <dbReference type="Google" id="ProtNLM"/>
    </source>
</evidence>